<evidence type="ECO:0000313" key="3">
    <source>
        <dbReference type="EMBL" id="XFO64193.1"/>
    </source>
</evidence>
<dbReference type="InterPro" id="IPR006015">
    <property type="entry name" value="Universal_stress_UspA"/>
</dbReference>
<reference evidence="3" key="1">
    <citation type="submission" date="2024-05" db="EMBL/GenBank/DDBJ databases">
        <title>Isolation and characterization of Sporomusa carbonis sp. nov., a carboxydotrophic hydrogenogen in the genus of Sporomusa isolated from a charcoal burning pile.</title>
        <authorList>
            <person name="Boeer T."/>
            <person name="Rosenbaum F."/>
            <person name="Eysell L."/>
            <person name="Mueller V."/>
            <person name="Daniel R."/>
            <person name="Poehlein A."/>
        </authorList>
    </citation>
    <scope>NUCLEOTIDE SEQUENCE [LARGE SCALE GENOMIC DNA]</scope>
    <source>
        <strain evidence="3">DSM 10669</strain>
    </source>
</reference>
<protein>
    <recommendedName>
        <fullName evidence="2">UspA domain-containing protein</fullName>
    </recommendedName>
</protein>
<dbReference type="RefSeq" id="WP_094605318.1">
    <property type="nucleotide sequence ID" value="NZ_CP155573.1"/>
</dbReference>
<dbReference type="PANTHER" id="PTHR31964:SF124">
    <property type="entry name" value="ADENINE NUCLEOTIDE ALPHA HYDROLASES-LIKE SUPERFAMILY PROTEIN"/>
    <property type="match status" value="1"/>
</dbReference>
<feature type="domain" description="UspA" evidence="2">
    <location>
        <begin position="3"/>
        <end position="99"/>
    </location>
</feature>
<feature type="domain" description="UspA" evidence="2">
    <location>
        <begin position="114"/>
        <end position="152"/>
    </location>
</feature>
<dbReference type="PRINTS" id="PR01438">
    <property type="entry name" value="UNVRSLSTRESS"/>
</dbReference>
<accession>A0ABZ3IFK2</accession>
<dbReference type="EMBL" id="CP155573">
    <property type="protein sequence ID" value="XFO64193.1"/>
    <property type="molecule type" value="Genomic_DNA"/>
</dbReference>
<dbReference type="CDD" id="cd00293">
    <property type="entry name" value="USP-like"/>
    <property type="match status" value="1"/>
</dbReference>
<dbReference type="PANTHER" id="PTHR31964">
    <property type="entry name" value="ADENINE NUCLEOTIDE ALPHA HYDROLASES-LIKE SUPERFAMILY PROTEIN"/>
    <property type="match status" value="1"/>
</dbReference>
<proteinExistence type="inferred from homology"/>
<dbReference type="SUPFAM" id="SSF52402">
    <property type="entry name" value="Adenine nucleotide alpha hydrolases-like"/>
    <property type="match status" value="1"/>
</dbReference>
<sequence>MKKYILVPFDGSKNAIEALHWAVTMAKALQEKIIVLNVQSSFHTAHTKIFFNENTIRDYQQQLFQEIIVSAKKVLEDSGVAYELKLRIGDAKDQICQEAGIDDTIEAGSCSPNGVRMIIMGSRGMNPMLGGVLGSVSYGVVNVAQCPVTIVPYSCPE</sequence>
<dbReference type="Gene3D" id="3.40.50.620">
    <property type="entry name" value="HUPs"/>
    <property type="match status" value="1"/>
</dbReference>
<gene>
    <name evidence="3" type="ORF">SPSIL_002830</name>
</gene>
<keyword evidence="4" id="KW-1185">Reference proteome</keyword>
<comment type="similarity">
    <text evidence="1">Belongs to the universal stress protein A family.</text>
</comment>
<evidence type="ECO:0000259" key="2">
    <source>
        <dbReference type="Pfam" id="PF00582"/>
    </source>
</evidence>
<evidence type="ECO:0000256" key="1">
    <source>
        <dbReference type="ARBA" id="ARBA00008791"/>
    </source>
</evidence>
<dbReference type="Pfam" id="PF00582">
    <property type="entry name" value="Usp"/>
    <property type="match status" value="2"/>
</dbReference>
<evidence type="ECO:0000313" key="4">
    <source>
        <dbReference type="Proteomes" id="UP000216752"/>
    </source>
</evidence>
<name>A0ABZ3IFK2_9FIRM</name>
<dbReference type="InterPro" id="IPR014729">
    <property type="entry name" value="Rossmann-like_a/b/a_fold"/>
</dbReference>
<organism evidence="3 4">
    <name type="scientific">Sporomusa silvacetica DSM 10669</name>
    <dbReference type="NCBI Taxonomy" id="1123289"/>
    <lineage>
        <taxon>Bacteria</taxon>
        <taxon>Bacillati</taxon>
        <taxon>Bacillota</taxon>
        <taxon>Negativicutes</taxon>
        <taxon>Selenomonadales</taxon>
        <taxon>Sporomusaceae</taxon>
        <taxon>Sporomusa</taxon>
    </lineage>
</organism>
<dbReference type="InterPro" id="IPR006016">
    <property type="entry name" value="UspA"/>
</dbReference>
<dbReference type="Proteomes" id="UP000216752">
    <property type="component" value="Chromosome"/>
</dbReference>